<name>A0A7U8C624_NEPCE</name>
<keyword evidence="1" id="KW-1133">Transmembrane helix</keyword>
<reference evidence="2 3" key="1">
    <citation type="submission" date="2006-02" db="EMBL/GenBank/DDBJ databases">
        <authorList>
            <person name="Pinhassi J."/>
            <person name="Pedros-Alio C."/>
            <person name="Ferriera S."/>
            <person name="Johnson J."/>
            <person name="Kravitz S."/>
            <person name="Halpern A."/>
            <person name="Remington K."/>
            <person name="Beeson K."/>
            <person name="Tran B."/>
            <person name="Rogers Y.-H."/>
            <person name="Friedman R."/>
            <person name="Venter J.C."/>
        </authorList>
    </citation>
    <scope>NUCLEOTIDE SEQUENCE [LARGE SCALE GENOMIC DNA]</scope>
    <source>
        <strain evidence="2 3">MED92</strain>
    </source>
</reference>
<feature type="transmembrane region" description="Helical" evidence="1">
    <location>
        <begin position="6"/>
        <end position="27"/>
    </location>
</feature>
<keyword evidence="1" id="KW-0472">Membrane</keyword>
<keyword evidence="1" id="KW-0812">Transmembrane</keyword>
<comment type="caution">
    <text evidence="2">The sequence shown here is derived from an EMBL/GenBank/DDBJ whole genome shotgun (WGS) entry which is preliminary data.</text>
</comment>
<evidence type="ECO:0000313" key="3">
    <source>
        <dbReference type="Proteomes" id="UP000002171"/>
    </source>
</evidence>
<evidence type="ECO:0000313" key="2">
    <source>
        <dbReference type="EMBL" id="EAR61366.1"/>
    </source>
</evidence>
<sequence>MSLKLLLLLLFAAVVISLFSGLFFLIKDQGQSHRTVNSLFFRVSFSVLIVVVLIYGFYTGEISPHMP</sequence>
<dbReference type="Pfam" id="PF11137">
    <property type="entry name" value="DUF2909"/>
    <property type="match status" value="1"/>
</dbReference>
<gene>
    <name evidence="2" type="ORF">MED92_17708</name>
</gene>
<proteinExistence type="predicted"/>
<dbReference type="RefSeq" id="WP_007021342.1">
    <property type="nucleotide sequence ID" value="NZ_CH724125.1"/>
</dbReference>
<dbReference type="EMBL" id="AAOW01000008">
    <property type="protein sequence ID" value="EAR61366.1"/>
    <property type="molecule type" value="Genomic_DNA"/>
</dbReference>
<dbReference type="NCBIfam" id="NF033233">
    <property type="entry name" value="twin_helix"/>
    <property type="match status" value="1"/>
</dbReference>
<evidence type="ECO:0000256" key="1">
    <source>
        <dbReference type="SAM" id="Phobius"/>
    </source>
</evidence>
<accession>A0A7U8C624</accession>
<dbReference type="InterPro" id="IPR021313">
    <property type="entry name" value="DUF2909"/>
</dbReference>
<keyword evidence="3" id="KW-1185">Reference proteome</keyword>
<dbReference type="Proteomes" id="UP000002171">
    <property type="component" value="Unassembled WGS sequence"/>
</dbReference>
<organism evidence="2 3">
    <name type="scientific">Neptuniibacter caesariensis</name>
    <dbReference type="NCBI Taxonomy" id="207954"/>
    <lineage>
        <taxon>Bacteria</taxon>
        <taxon>Pseudomonadati</taxon>
        <taxon>Pseudomonadota</taxon>
        <taxon>Gammaproteobacteria</taxon>
        <taxon>Oceanospirillales</taxon>
        <taxon>Oceanospirillaceae</taxon>
        <taxon>Neptuniibacter</taxon>
    </lineage>
</organism>
<dbReference type="AlphaFoldDB" id="A0A7U8C624"/>
<evidence type="ECO:0008006" key="4">
    <source>
        <dbReference type="Google" id="ProtNLM"/>
    </source>
</evidence>
<feature type="transmembrane region" description="Helical" evidence="1">
    <location>
        <begin position="39"/>
        <end position="58"/>
    </location>
</feature>
<protein>
    <recommendedName>
        <fullName evidence="4">Twin transmembrane helix small protein</fullName>
    </recommendedName>
</protein>